<dbReference type="InterPro" id="IPR013216">
    <property type="entry name" value="Methyltransf_11"/>
</dbReference>
<gene>
    <name evidence="2" type="ORF">ACFQMJ_12380</name>
</gene>
<dbReference type="SUPFAM" id="SSF53335">
    <property type="entry name" value="S-adenosyl-L-methionine-dependent methyltransferases"/>
    <property type="match status" value="1"/>
</dbReference>
<dbReference type="RefSeq" id="WP_378054418.1">
    <property type="nucleotide sequence ID" value="NZ_JBHMDN010000079.1"/>
</dbReference>
<keyword evidence="2" id="KW-0489">Methyltransferase</keyword>
<evidence type="ECO:0000313" key="3">
    <source>
        <dbReference type="Proteomes" id="UP001596378"/>
    </source>
</evidence>
<dbReference type="GO" id="GO:0008168">
    <property type="term" value="F:methyltransferase activity"/>
    <property type="evidence" value="ECO:0007669"/>
    <property type="project" value="UniProtKB-KW"/>
</dbReference>
<proteinExistence type="predicted"/>
<feature type="domain" description="Methyltransferase type 11" evidence="1">
    <location>
        <begin position="115"/>
        <end position="185"/>
    </location>
</feature>
<evidence type="ECO:0000313" key="2">
    <source>
        <dbReference type="EMBL" id="MFC7149325.1"/>
    </source>
</evidence>
<dbReference type="EMBL" id="JBHTAI010000006">
    <property type="protein sequence ID" value="MFC7149325.1"/>
    <property type="molecule type" value="Genomic_DNA"/>
</dbReference>
<keyword evidence="2" id="KW-0808">Transferase</keyword>
<sequence>MTNEKALPAYPQTGVASTCRSFDEYCAMFGLKTADLQGPVLDVAGGASSFTAQLHARGIKALAADPFYEGNVEEIVTTGYREIEIASAKIASLAASYDWSYYGSPERQREIRERSMALFAEDFRKEDSRTRYFAAALPDLPFADNTFELVLCSHFLFLYADAFGEEFHTAAVRELLRVLRPGGELRIYPLVSLKWEPYPFLDGLIGALESAAEHEFLPTGLPFTPVRSPLLRLVKKADGTG</sequence>
<dbReference type="Gene3D" id="3.40.50.150">
    <property type="entry name" value="Vaccinia Virus protein VP39"/>
    <property type="match status" value="1"/>
</dbReference>
<comment type="caution">
    <text evidence="2">The sequence shown here is derived from an EMBL/GenBank/DDBJ whole genome shotgun (WGS) entry which is preliminary data.</text>
</comment>
<evidence type="ECO:0000259" key="1">
    <source>
        <dbReference type="Pfam" id="PF08241"/>
    </source>
</evidence>
<dbReference type="EC" id="2.1.-.-" evidence="2"/>
<dbReference type="Pfam" id="PF08241">
    <property type="entry name" value="Methyltransf_11"/>
    <property type="match status" value="1"/>
</dbReference>
<organism evidence="2 3">
    <name type="scientific">Cohnella cellulosilytica</name>
    <dbReference type="NCBI Taxonomy" id="986710"/>
    <lineage>
        <taxon>Bacteria</taxon>
        <taxon>Bacillati</taxon>
        <taxon>Bacillota</taxon>
        <taxon>Bacilli</taxon>
        <taxon>Bacillales</taxon>
        <taxon>Paenibacillaceae</taxon>
        <taxon>Cohnella</taxon>
    </lineage>
</organism>
<reference evidence="3" key="1">
    <citation type="journal article" date="2019" name="Int. J. Syst. Evol. Microbiol.">
        <title>The Global Catalogue of Microorganisms (GCM) 10K type strain sequencing project: providing services to taxonomists for standard genome sequencing and annotation.</title>
        <authorList>
            <consortium name="The Broad Institute Genomics Platform"/>
            <consortium name="The Broad Institute Genome Sequencing Center for Infectious Disease"/>
            <person name="Wu L."/>
            <person name="Ma J."/>
        </authorList>
    </citation>
    <scope>NUCLEOTIDE SEQUENCE [LARGE SCALE GENOMIC DNA]</scope>
    <source>
        <strain evidence="3">KCTC 12907</strain>
    </source>
</reference>
<protein>
    <submittedName>
        <fullName evidence="2">Class I SAM-dependent methyltransferase</fullName>
        <ecNumber evidence="2">2.1.-.-</ecNumber>
    </submittedName>
</protein>
<dbReference type="Proteomes" id="UP001596378">
    <property type="component" value="Unassembled WGS sequence"/>
</dbReference>
<dbReference type="GO" id="GO:0032259">
    <property type="term" value="P:methylation"/>
    <property type="evidence" value="ECO:0007669"/>
    <property type="project" value="UniProtKB-KW"/>
</dbReference>
<accession>A0ABW2FBL7</accession>
<dbReference type="InterPro" id="IPR029063">
    <property type="entry name" value="SAM-dependent_MTases_sf"/>
</dbReference>
<keyword evidence="3" id="KW-1185">Reference proteome</keyword>
<name>A0ABW2FBL7_9BACL</name>